<comment type="caution">
    <text evidence="1">The sequence shown here is derived from an EMBL/GenBank/DDBJ whole genome shotgun (WGS) entry which is preliminary data.</text>
</comment>
<gene>
    <name evidence="1" type="ORF">C7B82_03295</name>
</gene>
<evidence type="ECO:0000313" key="1">
    <source>
        <dbReference type="EMBL" id="PSB34131.1"/>
    </source>
</evidence>
<keyword evidence="2" id="KW-1185">Reference proteome</keyword>
<dbReference type="Proteomes" id="UP000239576">
    <property type="component" value="Unassembled WGS sequence"/>
</dbReference>
<accession>A0A2T1EN34</accession>
<dbReference type="RefSeq" id="WP_106254892.1">
    <property type="nucleotide sequence ID" value="NZ_CAWNSW010000037.1"/>
</dbReference>
<evidence type="ECO:0000313" key="2">
    <source>
        <dbReference type="Proteomes" id="UP000239576"/>
    </source>
</evidence>
<dbReference type="AlphaFoldDB" id="A0A2T1EN34"/>
<sequence>MQLTYRGQGYNYTPATLLPVATTGVTRTLFYRGCAYQCSCPALQPSRLPGAINWRFAGRTVFQTKRLSPAH</sequence>
<dbReference type="InterPro" id="IPR025458">
    <property type="entry name" value="DUF4278"/>
</dbReference>
<name>A0A2T1EN34_9CYAN</name>
<evidence type="ECO:0008006" key="3">
    <source>
        <dbReference type="Google" id="ProtNLM"/>
    </source>
</evidence>
<proteinExistence type="predicted"/>
<reference evidence="2" key="1">
    <citation type="submission" date="2018-02" db="EMBL/GenBank/DDBJ databases">
        <authorList>
            <person name="Moore K."/>
            <person name="Momper L."/>
        </authorList>
    </citation>
    <scope>NUCLEOTIDE SEQUENCE [LARGE SCALE GENOMIC DNA]</scope>
    <source>
        <strain evidence="2">ULC18</strain>
    </source>
</reference>
<dbReference type="EMBL" id="PVWK01000015">
    <property type="protein sequence ID" value="PSB34131.1"/>
    <property type="molecule type" value="Genomic_DNA"/>
</dbReference>
<protein>
    <recommendedName>
        <fullName evidence="3">DUF4278 domain-containing protein</fullName>
    </recommendedName>
</protein>
<organism evidence="1 2">
    <name type="scientific">Stenomitos frigidus ULC18</name>
    <dbReference type="NCBI Taxonomy" id="2107698"/>
    <lineage>
        <taxon>Bacteria</taxon>
        <taxon>Bacillati</taxon>
        <taxon>Cyanobacteriota</taxon>
        <taxon>Cyanophyceae</taxon>
        <taxon>Leptolyngbyales</taxon>
        <taxon>Leptolyngbyaceae</taxon>
        <taxon>Stenomitos</taxon>
    </lineage>
</organism>
<reference evidence="1 2" key="2">
    <citation type="submission" date="2018-03" db="EMBL/GenBank/DDBJ databases">
        <title>The ancient ancestry and fast evolution of plastids.</title>
        <authorList>
            <person name="Moore K.R."/>
            <person name="Magnabosco C."/>
            <person name="Momper L."/>
            <person name="Gold D.A."/>
            <person name="Bosak T."/>
            <person name="Fournier G.P."/>
        </authorList>
    </citation>
    <scope>NUCLEOTIDE SEQUENCE [LARGE SCALE GENOMIC DNA]</scope>
    <source>
        <strain evidence="1 2">ULC18</strain>
    </source>
</reference>
<dbReference type="Pfam" id="PF14105">
    <property type="entry name" value="DUF4278"/>
    <property type="match status" value="1"/>
</dbReference>